<dbReference type="Pfam" id="PF16314">
    <property type="entry name" value="DUF4954"/>
    <property type="match status" value="1"/>
</dbReference>
<evidence type="ECO:0000313" key="3">
    <source>
        <dbReference type="Proteomes" id="UP000886881"/>
    </source>
</evidence>
<sequence>MEKWRALTTEEIRSLIDSGNTSSDWSRVSVCDGFLPELVSRNHFSGDCRLGLRTRGEKTCGELRLPVGISNSRIHSCTIGDSCAIHDVRYLAGYEIRENCLLFDIGRMTANGTFHGPVIEVMNENGSRRVHAFPQMRCSDAFLMASYPYDRSLQKRLASFSESCEILPLIEDGCTITDVQRIENLSCGPACTIGCAVHIDTLCIRSTAEEPVHIDGNCVLKNGIVGPGSRIDGGCIADNFSIGANCTLSGGVRFFNSVLGDNSTVSCCELVSTLLFPAHEQHHNNSFLIATRIGGQANIAAGATIGSNHNGRTADGEITAGRGFWPGLCVSLKHSSVFACYSMIAKGAYPAELSIKLPFSLIADNEHEGRLEIIPAFAWLYNMYALARNASKYRSRDRRKDRSQHIEFDAFAPDSMQETGEALKLLETWAAKYCSWEPGMAFPKEIVLLGENIEKSGRPVAILKADKAREAYRQMLAHYAAKNLLARFKETGEKLPPAAEGADGRWINFGGQPVREADADRLRDDIREGRLDNWDDIHRRLDALWTQYPQDRAANALRLFEQATGREIDGKVLRDLLDEERSILKLMVRRAEESRAKDFSNTFRAATCRNLDEQTAVFGSIDDDPALARLRDEVAESLMLIGDFLT</sequence>
<accession>A0A9D1GNS9</accession>
<dbReference type="InterPro" id="IPR011004">
    <property type="entry name" value="Trimer_LpxA-like_sf"/>
</dbReference>
<dbReference type="InterPro" id="IPR032533">
    <property type="entry name" value="DUF4954"/>
</dbReference>
<proteinExistence type="predicted"/>
<gene>
    <name evidence="2" type="ORF">IAC35_04730</name>
</gene>
<dbReference type="Proteomes" id="UP000886881">
    <property type="component" value="Unassembled WGS sequence"/>
</dbReference>
<reference evidence="2" key="2">
    <citation type="journal article" date="2021" name="PeerJ">
        <title>Extensive microbial diversity within the chicken gut microbiome revealed by metagenomics and culture.</title>
        <authorList>
            <person name="Gilroy R."/>
            <person name="Ravi A."/>
            <person name="Getino M."/>
            <person name="Pursley I."/>
            <person name="Horton D.L."/>
            <person name="Alikhan N.F."/>
            <person name="Baker D."/>
            <person name="Gharbi K."/>
            <person name="Hall N."/>
            <person name="Watson M."/>
            <person name="Adriaenssens E.M."/>
            <person name="Foster-Nyarko E."/>
            <person name="Jarju S."/>
            <person name="Secka A."/>
            <person name="Antonio M."/>
            <person name="Oren A."/>
            <person name="Chaudhuri R.R."/>
            <person name="La Ragione R."/>
            <person name="Hildebrand F."/>
            <person name="Pallen M.J."/>
        </authorList>
    </citation>
    <scope>NUCLEOTIDE SEQUENCE</scope>
    <source>
        <strain evidence="2">ChiHecec2B26-709</strain>
    </source>
</reference>
<evidence type="ECO:0000313" key="2">
    <source>
        <dbReference type="EMBL" id="HIT47144.1"/>
    </source>
</evidence>
<organism evidence="2 3">
    <name type="scientific">Candidatus Cryptobacteroides merdipullorum</name>
    <dbReference type="NCBI Taxonomy" id="2840771"/>
    <lineage>
        <taxon>Bacteria</taxon>
        <taxon>Pseudomonadati</taxon>
        <taxon>Bacteroidota</taxon>
        <taxon>Bacteroidia</taxon>
        <taxon>Bacteroidales</taxon>
        <taxon>Candidatus Cryptobacteroides</taxon>
    </lineage>
</organism>
<protein>
    <submittedName>
        <fullName evidence="2">DUF4954 family protein</fullName>
    </submittedName>
</protein>
<dbReference type="SUPFAM" id="SSF51161">
    <property type="entry name" value="Trimeric LpxA-like enzymes"/>
    <property type="match status" value="1"/>
</dbReference>
<name>A0A9D1GNS9_9BACT</name>
<evidence type="ECO:0000259" key="1">
    <source>
        <dbReference type="Pfam" id="PF16314"/>
    </source>
</evidence>
<dbReference type="Gene3D" id="2.160.10.10">
    <property type="entry name" value="Hexapeptide repeat proteins"/>
    <property type="match status" value="1"/>
</dbReference>
<dbReference type="EMBL" id="DVLC01000090">
    <property type="protein sequence ID" value="HIT47144.1"/>
    <property type="molecule type" value="Genomic_DNA"/>
</dbReference>
<comment type="caution">
    <text evidence="2">The sequence shown here is derived from an EMBL/GenBank/DDBJ whole genome shotgun (WGS) entry which is preliminary data.</text>
</comment>
<dbReference type="AlphaFoldDB" id="A0A9D1GNS9"/>
<reference evidence="2" key="1">
    <citation type="submission" date="2020-10" db="EMBL/GenBank/DDBJ databases">
        <authorList>
            <person name="Gilroy R."/>
        </authorList>
    </citation>
    <scope>NUCLEOTIDE SEQUENCE</scope>
    <source>
        <strain evidence="2">ChiHecec2B26-709</strain>
    </source>
</reference>
<feature type="domain" description="DUF4954" evidence="1">
    <location>
        <begin position="4"/>
        <end position="427"/>
    </location>
</feature>